<dbReference type="EMBL" id="SLWM01000003">
    <property type="protein sequence ID" value="TCO27723.1"/>
    <property type="molecule type" value="Genomic_DNA"/>
</dbReference>
<proteinExistence type="predicted"/>
<evidence type="ECO:0000256" key="1">
    <source>
        <dbReference type="SAM" id="Phobius"/>
    </source>
</evidence>
<keyword evidence="3" id="KW-1185">Reference proteome</keyword>
<keyword evidence="1" id="KW-1133">Transmembrane helix</keyword>
<evidence type="ECO:0000313" key="2">
    <source>
        <dbReference type="EMBL" id="TCO27723.1"/>
    </source>
</evidence>
<evidence type="ECO:0000313" key="3">
    <source>
        <dbReference type="Proteomes" id="UP000295818"/>
    </source>
</evidence>
<feature type="transmembrane region" description="Helical" evidence="1">
    <location>
        <begin position="12"/>
        <end position="32"/>
    </location>
</feature>
<keyword evidence="1" id="KW-0472">Membrane</keyword>
<reference evidence="2 3" key="1">
    <citation type="journal article" date="2015" name="Stand. Genomic Sci.">
        <title>Genomic Encyclopedia of Bacterial and Archaeal Type Strains, Phase III: the genomes of soil and plant-associated and newly described type strains.</title>
        <authorList>
            <person name="Whitman W.B."/>
            <person name="Woyke T."/>
            <person name="Klenk H.P."/>
            <person name="Zhou Y."/>
            <person name="Lilburn T.G."/>
            <person name="Beck B.J."/>
            <person name="De Vos P."/>
            <person name="Vandamme P."/>
            <person name="Eisen J.A."/>
            <person name="Garrity G."/>
            <person name="Hugenholtz P."/>
            <person name="Kyrpides N.C."/>
        </authorList>
    </citation>
    <scope>NUCLEOTIDE SEQUENCE [LARGE SCALE GENOMIC DNA]</scope>
    <source>
        <strain evidence="2 3">VKM Ac-2538</strain>
    </source>
</reference>
<accession>A0ABY2BRX7</accession>
<comment type="caution">
    <text evidence="2">The sequence shown here is derived from an EMBL/GenBank/DDBJ whole genome shotgun (WGS) entry which is preliminary data.</text>
</comment>
<name>A0ABY2BRX7_9ACTN</name>
<keyword evidence="1" id="KW-0812">Transmembrane</keyword>
<dbReference type="Proteomes" id="UP000295818">
    <property type="component" value="Unassembled WGS sequence"/>
</dbReference>
<gene>
    <name evidence="2" type="ORF">EV644_103426</name>
</gene>
<protein>
    <submittedName>
        <fullName evidence="2">Uncharacterized protein</fullName>
    </submittedName>
</protein>
<sequence length="35" mass="3465">MQSEFRRTGALAGAGAVVFGGSLAYLAVPLVAKGV</sequence>
<organism evidence="2 3">
    <name type="scientific">Kribbella orskensis</name>
    <dbReference type="NCBI Taxonomy" id="2512216"/>
    <lineage>
        <taxon>Bacteria</taxon>
        <taxon>Bacillati</taxon>
        <taxon>Actinomycetota</taxon>
        <taxon>Actinomycetes</taxon>
        <taxon>Propionibacteriales</taxon>
        <taxon>Kribbellaceae</taxon>
        <taxon>Kribbella</taxon>
    </lineage>
</organism>